<evidence type="ECO:0000313" key="3">
    <source>
        <dbReference type="Proteomes" id="UP000033452"/>
    </source>
</evidence>
<dbReference type="InterPro" id="IPR000718">
    <property type="entry name" value="Peptidase_M13"/>
</dbReference>
<dbReference type="Gene3D" id="3.40.390.10">
    <property type="entry name" value="Collagenase (Catalytic Domain)"/>
    <property type="match status" value="1"/>
</dbReference>
<dbReference type="GO" id="GO:0006508">
    <property type="term" value="P:proteolysis"/>
    <property type="evidence" value="ECO:0007669"/>
    <property type="project" value="InterPro"/>
</dbReference>
<feature type="domain" description="Peptidase M13 C-terminal" evidence="1">
    <location>
        <begin position="27"/>
        <end position="72"/>
    </location>
</feature>
<dbReference type="RefSeq" id="WP_046004082.1">
    <property type="nucleotide sequence ID" value="NZ_JXYA01000010.1"/>
</dbReference>
<organism evidence="2 3">
    <name type="scientific">Pseudoalteromonas rubra</name>
    <dbReference type="NCBI Taxonomy" id="43658"/>
    <lineage>
        <taxon>Bacteria</taxon>
        <taxon>Pseudomonadati</taxon>
        <taxon>Pseudomonadota</taxon>
        <taxon>Gammaproteobacteria</taxon>
        <taxon>Alteromonadales</taxon>
        <taxon>Pseudoalteromonadaceae</taxon>
        <taxon>Pseudoalteromonas</taxon>
    </lineage>
</organism>
<reference evidence="2 3" key="1">
    <citation type="journal article" date="2015" name="BMC Genomics">
        <title>Genome mining reveals unlocked bioactive potential of marine Gram-negative bacteria.</title>
        <authorList>
            <person name="Machado H."/>
            <person name="Sonnenschein E.C."/>
            <person name="Melchiorsen J."/>
            <person name="Gram L."/>
        </authorList>
    </citation>
    <scope>NUCLEOTIDE SEQUENCE [LARGE SCALE GENOMIC DNA]</scope>
    <source>
        <strain evidence="2 3">S2471</strain>
    </source>
</reference>
<dbReference type="EMBL" id="JXYA01000010">
    <property type="protein sequence ID" value="KJZ11459.1"/>
    <property type="molecule type" value="Genomic_DNA"/>
</dbReference>
<gene>
    <name evidence="2" type="ORF">TW77_06190</name>
</gene>
<accession>A0A0F4QVY1</accession>
<dbReference type="Proteomes" id="UP000033452">
    <property type="component" value="Unassembled WGS sequence"/>
</dbReference>
<dbReference type="AlphaFoldDB" id="A0A0F4QVY1"/>
<dbReference type="PROSITE" id="PS51885">
    <property type="entry name" value="NEPRILYSIN"/>
    <property type="match status" value="1"/>
</dbReference>
<keyword evidence="3" id="KW-1185">Reference proteome</keyword>
<dbReference type="InterPro" id="IPR018497">
    <property type="entry name" value="Peptidase_M13_C"/>
</dbReference>
<evidence type="ECO:0000313" key="2">
    <source>
        <dbReference type="EMBL" id="KJZ11459.1"/>
    </source>
</evidence>
<protein>
    <recommendedName>
        <fullName evidence="1">Peptidase M13 C-terminal domain-containing protein</fullName>
    </recommendedName>
</protein>
<comment type="caution">
    <text evidence="2">The sequence shown here is derived from an EMBL/GenBank/DDBJ whole genome shotgun (WGS) entry which is preliminary data.</text>
</comment>
<dbReference type="InterPro" id="IPR024079">
    <property type="entry name" value="MetalloPept_cat_dom_sf"/>
</dbReference>
<dbReference type="MEROPS" id="M13.A16"/>
<dbReference type="Pfam" id="PF01431">
    <property type="entry name" value="Peptidase_M13"/>
    <property type="match status" value="1"/>
</dbReference>
<dbReference type="GO" id="GO:0004222">
    <property type="term" value="F:metalloendopeptidase activity"/>
    <property type="evidence" value="ECO:0007669"/>
    <property type="project" value="InterPro"/>
</dbReference>
<name>A0A0F4QVY1_9GAMM</name>
<dbReference type="PATRIC" id="fig|43658.5.peg.1300"/>
<sequence>MWAHDLTSASCETVFRSCFALHGRLSNAFFIGFAQNWRTKKHEAALRQRLVTDVHAPEAFRANGPLSNFTPF</sequence>
<proteinExistence type="predicted"/>
<evidence type="ECO:0000259" key="1">
    <source>
        <dbReference type="Pfam" id="PF01431"/>
    </source>
</evidence>
<dbReference type="SUPFAM" id="SSF55486">
    <property type="entry name" value="Metalloproteases ('zincins'), catalytic domain"/>
    <property type="match status" value="1"/>
</dbReference>